<feature type="compositionally biased region" description="Pro residues" evidence="1">
    <location>
        <begin position="39"/>
        <end position="71"/>
    </location>
</feature>
<feature type="region of interest" description="Disordered" evidence="1">
    <location>
        <begin position="1"/>
        <end position="174"/>
    </location>
</feature>
<accession>A0ABN1VA00</accession>
<feature type="compositionally biased region" description="Low complexity" evidence="1">
    <location>
        <begin position="72"/>
        <end position="87"/>
    </location>
</feature>
<reference evidence="3 4" key="1">
    <citation type="journal article" date="2019" name="Int. J. Syst. Evol. Microbiol.">
        <title>The Global Catalogue of Microorganisms (GCM) 10K type strain sequencing project: providing services to taxonomists for standard genome sequencing and annotation.</title>
        <authorList>
            <consortium name="The Broad Institute Genomics Platform"/>
            <consortium name="The Broad Institute Genome Sequencing Center for Infectious Disease"/>
            <person name="Wu L."/>
            <person name="Ma J."/>
        </authorList>
    </citation>
    <scope>NUCLEOTIDE SEQUENCE [LARGE SCALE GENOMIC DNA]</scope>
    <source>
        <strain evidence="3 4">JCM 12696</strain>
    </source>
</reference>
<evidence type="ECO:0000259" key="2">
    <source>
        <dbReference type="Pfam" id="PF13360"/>
    </source>
</evidence>
<dbReference type="Gene3D" id="2.130.10.10">
    <property type="entry name" value="YVTN repeat-like/Quinoprotein amine dehydrogenase"/>
    <property type="match status" value="2"/>
</dbReference>
<dbReference type="Pfam" id="PF13360">
    <property type="entry name" value="PQQ_2"/>
    <property type="match status" value="1"/>
</dbReference>
<keyword evidence="4" id="KW-1185">Reference proteome</keyword>
<comment type="caution">
    <text evidence="3">The sequence shown here is derived from an EMBL/GenBank/DDBJ whole genome shotgun (WGS) entry which is preliminary data.</text>
</comment>
<feature type="compositionally biased region" description="Low complexity" evidence="1">
    <location>
        <begin position="94"/>
        <end position="146"/>
    </location>
</feature>
<feature type="region of interest" description="Disordered" evidence="1">
    <location>
        <begin position="208"/>
        <end position="255"/>
    </location>
</feature>
<organism evidence="3 4">
    <name type="scientific">Streptomyces hebeiensis</name>
    <dbReference type="NCBI Taxonomy" id="229486"/>
    <lineage>
        <taxon>Bacteria</taxon>
        <taxon>Bacillati</taxon>
        <taxon>Actinomycetota</taxon>
        <taxon>Actinomycetes</taxon>
        <taxon>Kitasatosporales</taxon>
        <taxon>Streptomycetaceae</taxon>
        <taxon>Streptomyces</taxon>
    </lineage>
</organism>
<dbReference type="EMBL" id="BAAAKV010000121">
    <property type="protein sequence ID" value="GAA1201348.1"/>
    <property type="molecule type" value="Genomic_DNA"/>
</dbReference>
<dbReference type="SUPFAM" id="SSF50998">
    <property type="entry name" value="Quinoprotein alcohol dehydrogenase-like"/>
    <property type="match status" value="1"/>
</dbReference>
<evidence type="ECO:0000256" key="1">
    <source>
        <dbReference type="SAM" id="MobiDB-lite"/>
    </source>
</evidence>
<protein>
    <recommendedName>
        <fullName evidence="2">Pyrrolo-quinoline quinone repeat domain-containing protein</fullName>
    </recommendedName>
</protein>
<dbReference type="InterPro" id="IPR002372">
    <property type="entry name" value="PQQ_rpt_dom"/>
</dbReference>
<name>A0ABN1VA00_9ACTN</name>
<dbReference type="InterPro" id="IPR011047">
    <property type="entry name" value="Quinoprotein_ADH-like_sf"/>
</dbReference>
<dbReference type="InterPro" id="IPR015943">
    <property type="entry name" value="WD40/YVTN_repeat-like_dom_sf"/>
</dbReference>
<evidence type="ECO:0000313" key="4">
    <source>
        <dbReference type="Proteomes" id="UP001501371"/>
    </source>
</evidence>
<sequence length="654" mass="67859">MKKGEALMTQPPDQQPPQGGFGAPQDPPPQAPTGSPQAPQGPLPQSPPPPQGAPQMPPQAPPGPPQTPPGQPGAAQPGPAQPGYGYPQQPPAQPGYGYPQAPQPGPYGRQPGPYAQPGPYGQQPGPYGQQSGPYGQQAGPYGQQAGPYGGGYPPQQYPGAPTPPPGSGSGGGKDFFKGKPGIIVASAAAALLVIGGGTWFALSGDDEGGSTPVAGESGDAKRKGSSGIDKGDGTGGGREAEDDLNAGRKDGESKISWLQTNDVDLPRNGADVYGPWIVGDTVVKAMFKSIAGYSAADGEKKWTLTLPAEVCAAPQTPTADGKLVIAYKSGTSDKAKCNQLQMVDATNGKGGWKKEVAERGNFDMLGDITLAISGDTVTAARTGNSDAYRVSDGTELFGKLPGECQPYAFAGGAKLIAAESCPTADYDTEQNQIQELDPATGKAKWTYKLKENWTVDKAYSVNPLVVSVKNDDEKSWSILALNADGSARSQIDGGDDKFAPRCVGSFVVFGENLEGCTGVAADANTFYMSTEPDESGSSATNEVVAFNLDTGKAKWRSKAPEGREMEPMGMEDGKVLVYMGASYNEGGSVATIAPTGGAPKVIQRHPASTAQIESSFYSPKMLFADGRFYLASGRVSASNDEEEKQTKTMMAFED</sequence>
<feature type="domain" description="Pyrrolo-quinoline quinone repeat" evidence="2">
    <location>
        <begin position="272"/>
        <end position="395"/>
    </location>
</feature>
<dbReference type="Proteomes" id="UP001501371">
    <property type="component" value="Unassembled WGS sequence"/>
</dbReference>
<gene>
    <name evidence="3" type="ORF">GCM10009654_67160</name>
</gene>
<proteinExistence type="predicted"/>
<evidence type="ECO:0000313" key="3">
    <source>
        <dbReference type="EMBL" id="GAA1201348.1"/>
    </source>
</evidence>